<protein>
    <submittedName>
        <fullName evidence="1">Uncharacterized protein</fullName>
    </submittedName>
</protein>
<dbReference type="AlphaFoldDB" id="A0AAP6BKJ6"/>
<evidence type="ECO:0000313" key="1">
    <source>
        <dbReference type="EMBL" id="MDX2966432.1"/>
    </source>
</evidence>
<dbReference type="RefSeq" id="WP_010361199.1">
    <property type="nucleotide sequence ID" value="NZ_JAGJBY010000003.1"/>
</dbReference>
<accession>A0AAP6BKJ6</accession>
<sequence>MSTELVSRPVMAVEQFRQEHGDVDSWSSVDWEVHQNLMEIAVAHGPIGGLRATAGRRAVAVVVFGYAFVLYAVTELTSAIRGPQPTRLVFHLARVGRGPGCRADDRLRYSGDLRFRQQIIRLAVRGTGAVDRMSARLNRG</sequence>
<organism evidence="1 2">
    <name type="scientific">Streptomyces acidiscabies</name>
    <dbReference type="NCBI Taxonomy" id="42234"/>
    <lineage>
        <taxon>Bacteria</taxon>
        <taxon>Bacillati</taxon>
        <taxon>Actinomycetota</taxon>
        <taxon>Actinomycetes</taxon>
        <taxon>Kitasatosporales</taxon>
        <taxon>Streptomycetaceae</taxon>
        <taxon>Streptomyces</taxon>
    </lineage>
</organism>
<name>A0AAP6BKJ6_9ACTN</name>
<dbReference type="EMBL" id="JARAWC010000059">
    <property type="protein sequence ID" value="MDX2966432.1"/>
    <property type="molecule type" value="Genomic_DNA"/>
</dbReference>
<reference evidence="1" key="1">
    <citation type="journal article" date="2023" name="Microb. Genom.">
        <title>Mesoterricola silvestris gen. nov., sp. nov., Mesoterricola sediminis sp. nov., Geothrix oryzae sp. nov., Geothrix edaphica sp. nov., Geothrix rubra sp. nov., and Geothrix limicola sp. nov., six novel members of Acidobacteriota isolated from soils.</title>
        <authorList>
            <person name="Weisberg A.J."/>
            <person name="Pearce E."/>
            <person name="Kramer C.G."/>
            <person name="Chang J.H."/>
            <person name="Clarke C.R."/>
        </authorList>
    </citation>
    <scope>NUCLEOTIDE SEQUENCE</scope>
    <source>
        <strain evidence="1">NRRL_B-16521</strain>
    </source>
</reference>
<proteinExistence type="predicted"/>
<gene>
    <name evidence="1" type="ORF">PV399_43005</name>
</gene>
<dbReference type="GeneID" id="69813907"/>
<comment type="caution">
    <text evidence="1">The sequence shown here is derived from an EMBL/GenBank/DDBJ whole genome shotgun (WGS) entry which is preliminary data.</text>
</comment>
<dbReference type="Proteomes" id="UP001282288">
    <property type="component" value="Unassembled WGS sequence"/>
</dbReference>
<evidence type="ECO:0000313" key="2">
    <source>
        <dbReference type="Proteomes" id="UP001282288"/>
    </source>
</evidence>